<dbReference type="PANTHER" id="PTHR11878">
    <property type="entry name" value="SODIUM/CALCIUM EXCHANGER"/>
    <property type="match status" value="1"/>
</dbReference>
<feature type="non-terminal residue" evidence="11">
    <location>
        <position position="1"/>
    </location>
</feature>
<dbReference type="GO" id="GO:0006816">
    <property type="term" value="P:calcium ion transport"/>
    <property type="evidence" value="ECO:0007669"/>
    <property type="project" value="UniProtKB-KW"/>
</dbReference>
<evidence type="ECO:0000256" key="3">
    <source>
        <dbReference type="ARBA" id="ARBA00022449"/>
    </source>
</evidence>
<evidence type="ECO:0000256" key="6">
    <source>
        <dbReference type="ARBA" id="ARBA00022989"/>
    </source>
</evidence>
<comment type="subcellular location">
    <subcellularLocation>
        <location evidence="1">Endomembrane system</location>
        <topology evidence="1">Multi-pass membrane protein</topology>
    </subcellularLocation>
</comment>
<dbReference type="GO" id="GO:0012505">
    <property type="term" value="C:endomembrane system"/>
    <property type="evidence" value="ECO:0007669"/>
    <property type="project" value="UniProtKB-SubCell"/>
</dbReference>
<dbReference type="AlphaFoldDB" id="A0ABD2Q2J4"/>
<evidence type="ECO:0000256" key="7">
    <source>
        <dbReference type="ARBA" id="ARBA00023065"/>
    </source>
</evidence>
<reference evidence="11 12" key="1">
    <citation type="submission" date="2024-11" db="EMBL/GenBank/DDBJ databases">
        <title>Adaptive evolution of stress response genes in parasites aligns with host niche diversity.</title>
        <authorList>
            <person name="Hahn C."/>
            <person name="Resl P."/>
        </authorList>
    </citation>
    <scope>NUCLEOTIDE SEQUENCE [LARGE SCALE GENOMIC DNA]</scope>
    <source>
        <strain evidence="11">EGGRZ-B1_66</strain>
        <tissue evidence="11">Body</tissue>
    </source>
</reference>
<keyword evidence="6 9" id="KW-1133">Transmembrane helix</keyword>
<keyword evidence="7" id="KW-0406">Ion transport</keyword>
<evidence type="ECO:0000256" key="5">
    <source>
        <dbReference type="ARBA" id="ARBA00022692"/>
    </source>
</evidence>
<dbReference type="InterPro" id="IPR051171">
    <property type="entry name" value="CaCA"/>
</dbReference>
<proteinExistence type="predicted"/>
<dbReference type="InterPro" id="IPR044880">
    <property type="entry name" value="NCX_ion-bd_dom_sf"/>
</dbReference>
<dbReference type="PANTHER" id="PTHR11878:SF65">
    <property type="entry name" value="NA_CA-EXCHANGE PROTEIN, ISOFORM G"/>
    <property type="match status" value="1"/>
</dbReference>
<feature type="transmembrane region" description="Helical" evidence="9">
    <location>
        <begin position="54"/>
        <end position="72"/>
    </location>
</feature>
<keyword evidence="5 9" id="KW-0812">Transmembrane</keyword>
<keyword evidence="2" id="KW-0813">Transport</keyword>
<keyword evidence="3" id="KW-0050">Antiport</keyword>
<sequence length="120" mass="12744">KVAAIGDSYADGSVGNVTGSNAVNVFLGIGIAWSIAAIYHYANGTKFEVSAGSLGFSVTIFCILACVAILLLLLRRRPPIKGELGGPNPYKILSGLFLIALWLLYVLLAALENYCYIEGF</sequence>
<dbReference type="EMBL" id="JBJKFK010001178">
    <property type="protein sequence ID" value="KAL3313838.1"/>
    <property type="molecule type" value="Genomic_DNA"/>
</dbReference>
<evidence type="ECO:0000313" key="11">
    <source>
        <dbReference type="EMBL" id="KAL3313838.1"/>
    </source>
</evidence>
<gene>
    <name evidence="11" type="primary">SLC8A3_2</name>
    <name evidence="11" type="ORF">Ciccas_007560</name>
</gene>
<dbReference type="Pfam" id="PF01699">
    <property type="entry name" value="Na_Ca_ex"/>
    <property type="match status" value="1"/>
</dbReference>
<evidence type="ECO:0000256" key="4">
    <source>
        <dbReference type="ARBA" id="ARBA00022568"/>
    </source>
</evidence>
<keyword evidence="12" id="KW-1185">Reference proteome</keyword>
<dbReference type="Gene3D" id="1.20.1420.30">
    <property type="entry name" value="NCX, central ion-binding region"/>
    <property type="match status" value="1"/>
</dbReference>
<comment type="caution">
    <text evidence="11">The sequence shown here is derived from an EMBL/GenBank/DDBJ whole genome shotgun (WGS) entry which is preliminary data.</text>
</comment>
<dbReference type="GO" id="GO:0015297">
    <property type="term" value="F:antiporter activity"/>
    <property type="evidence" value="ECO:0007669"/>
    <property type="project" value="UniProtKB-KW"/>
</dbReference>
<evidence type="ECO:0000313" key="12">
    <source>
        <dbReference type="Proteomes" id="UP001626550"/>
    </source>
</evidence>
<keyword evidence="8 9" id="KW-0472">Membrane</keyword>
<evidence type="ECO:0000256" key="8">
    <source>
        <dbReference type="ARBA" id="ARBA00023136"/>
    </source>
</evidence>
<protein>
    <submittedName>
        <fullName evidence="11">Sodium/calcium exchanger 3</fullName>
    </submittedName>
</protein>
<evidence type="ECO:0000256" key="2">
    <source>
        <dbReference type="ARBA" id="ARBA00022448"/>
    </source>
</evidence>
<dbReference type="InterPro" id="IPR004837">
    <property type="entry name" value="NaCa_Exmemb"/>
</dbReference>
<keyword evidence="4" id="KW-0106">Calcium</keyword>
<feature type="transmembrane region" description="Helical" evidence="9">
    <location>
        <begin position="22"/>
        <end position="42"/>
    </location>
</feature>
<organism evidence="11 12">
    <name type="scientific">Cichlidogyrus casuarinus</name>
    <dbReference type="NCBI Taxonomy" id="1844966"/>
    <lineage>
        <taxon>Eukaryota</taxon>
        <taxon>Metazoa</taxon>
        <taxon>Spiralia</taxon>
        <taxon>Lophotrochozoa</taxon>
        <taxon>Platyhelminthes</taxon>
        <taxon>Monogenea</taxon>
        <taxon>Monopisthocotylea</taxon>
        <taxon>Dactylogyridea</taxon>
        <taxon>Ancyrocephalidae</taxon>
        <taxon>Cichlidogyrus</taxon>
    </lineage>
</organism>
<accession>A0ABD2Q2J4</accession>
<name>A0ABD2Q2J4_9PLAT</name>
<keyword evidence="4" id="KW-0109">Calcium transport</keyword>
<evidence type="ECO:0000259" key="10">
    <source>
        <dbReference type="Pfam" id="PF01699"/>
    </source>
</evidence>
<feature type="transmembrane region" description="Helical" evidence="9">
    <location>
        <begin position="92"/>
        <end position="111"/>
    </location>
</feature>
<evidence type="ECO:0000256" key="1">
    <source>
        <dbReference type="ARBA" id="ARBA00004127"/>
    </source>
</evidence>
<evidence type="ECO:0000256" key="9">
    <source>
        <dbReference type="SAM" id="Phobius"/>
    </source>
</evidence>
<feature type="domain" description="Sodium/calcium exchanger membrane region" evidence="10">
    <location>
        <begin position="2"/>
        <end position="109"/>
    </location>
</feature>
<dbReference type="Proteomes" id="UP001626550">
    <property type="component" value="Unassembled WGS sequence"/>
</dbReference>